<keyword evidence="12" id="KW-0395">Inflammatory response</keyword>
<comment type="subcellular location">
    <subcellularLocation>
        <location evidence="1">Golgi apparatus membrane</location>
        <topology evidence="1">Single-pass type II membrane protein</topology>
    </subcellularLocation>
    <subcellularLocation>
        <location evidence="18">Golgi apparatus</location>
        <location evidence="18">Golgi stack membrane</location>
        <topology evidence="18">Single-pass type II membrane protein</topology>
    </subcellularLocation>
</comment>
<comment type="similarity">
    <text evidence="3 18">Belongs to the glycosyltransferase 10 family.</text>
</comment>
<dbReference type="InterPro" id="IPR038577">
    <property type="entry name" value="GT10-like_C_sf"/>
</dbReference>
<comment type="catalytic activity">
    <reaction evidence="16">
        <text>an N-acetyl-alpha-neuraminyl-(2-&gt;3)-beta-D-galactosyl-(1-&gt;4)-N-acetyl-beta-D-glucosaminyl derivative + GDP-beta-L-fucose = an alpha-Neu5Ac-(2-&gt;3)-beta-D-Gal-(1-&gt;4)-[alpha-L-Fuc-(1-&gt;3)]-beta-D-GlcNAc derivative + GDP + H(+)</text>
        <dbReference type="Rhea" id="RHEA:56076"/>
        <dbReference type="ChEBI" id="CHEBI:15378"/>
        <dbReference type="ChEBI" id="CHEBI:57273"/>
        <dbReference type="ChEBI" id="CHEBI:58189"/>
        <dbReference type="ChEBI" id="CHEBI:136545"/>
        <dbReference type="ChEBI" id="CHEBI:139509"/>
    </reaction>
    <physiologicalReaction direction="left-to-right" evidence="16">
        <dbReference type="Rhea" id="RHEA:56077"/>
    </physiologicalReaction>
</comment>
<dbReference type="InterPro" id="IPR031481">
    <property type="entry name" value="Glyco_tran_10_N"/>
</dbReference>
<evidence type="ECO:0000256" key="7">
    <source>
        <dbReference type="ARBA" id="ARBA00022968"/>
    </source>
</evidence>
<reference evidence="23" key="1">
    <citation type="submission" date="2025-08" db="UniProtKB">
        <authorList>
            <consortium name="RefSeq"/>
        </authorList>
    </citation>
    <scope>IDENTIFICATION</scope>
</reference>
<accession>A0A6J2VL73</accession>
<name>A0A6J2VL73_CHACN</name>
<dbReference type="PANTHER" id="PTHR11929:SF132">
    <property type="entry name" value="ALPHA-(1,3)-FUCOSYLTRANSFERASE 4"/>
    <property type="match status" value="1"/>
</dbReference>
<comment type="catalytic activity">
    <reaction evidence="15">
        <text>an alpha-Neu5Ac-(2-&gt;3)-beta-D-Gal-(1-&gt;4)-beta-D-GlcNAc-(1-&gt;3)-beta-D-Gal-(1-&gt;4)-beta-D-GlcNAc derivative + GDP-beta-L-fucose = an alpha-Neu5Ac-(2-&gt;3)-beta-D-Gal-(1-&gt;4)-beta-D-GlcNAc-(1-&gt;3)-beta-D-Gal-(1-&gt;4)-[alpha-L-Fuc-(1-&gt;3)]-beta-D-GlcNAc derivative + GDP + H(+)</text>
        <dbReference type="Rhea" id="RHEA:68044"/>
        <dbReference type="ChEBI" id="CHEBI:15378"/>
        <dbReference type="ChEBI" id="CHEBI:57273"/>
        <dbReference type="ChEBI" id="CHEBI:58189"/>
        <dbReference type="ChEBI" id="CHEBI:145343"/>
        <dbReference type="ChEBI" id="CHEBI:176900"/>
    </reaction>
    <physiologicalReaction direction="left-to-right" evidence="15">
        <dbReference type="Rhea" id="RHEA:68045"/>
    </physiologicalReaction>
</comment>
<keyword evidence="22" id="KW-1185">Reference proteome</keyword>
<evidence type="ECO:0000259" key="21">
    <source>
        <dbReference type="Pfam" id="PF17039"/>
    </source>
</evidence>
<proteinExistence type="inferred from homology"/>
<dbReference type="GeneID" id="115814111"/>
<evidence type="ECO:0000256" key="4">
    <source>
        <dbReference type="ARBA" id="ARBA00022676"/>
    </source>
</evidence>
<keyword evidence="10 18" id="KW-0472">Membrane</keyword>
<dbReference type="GO" id="GO:0006954">
    <property type="term" value="P:inflammatory response"/>
    <property type="evidence" value="ECO:0007669"/>
    <property type="project" value="UniProtKB-KW"/>
</dbReference>
<dbReference type="Pfam" id="PF00852">
    <property type="entry name" value="Glyco_transf_10"/>
    <property type="match status" value="1"/>
</dbReference>
<evidence type="ECO:0000256" key="16">
    <source>
        <dbReference type="ARBA" id="ARBA00036481"/>
    </source>
</evidence>
<evidence type="ECO:0000256" key="12">
    <source>
        <dbReference type="ARBA" id="ARBA00023198"/>
    </source>
</evidence>
<keyword evidence="5 18" id="KW-0808">Transferase</keyword>
<dbReference type="AlphaFoldDB" id="A0A6J2VL73"/>
<dbReference type="GO" id="GO:0017083">
    <property type="term" value="F:4-galactosyl-N-acetylglucosaminide 3-alpha-L-fucosyltransferase activity"/>
    <property type="evidence" value="ECO:0007669"/>
    <property type="project" value="UniProtKB-EC"/>
</dbReference>
<dbReference type="FunFam" id="3.40.50.11660:FF:000001">
    <property type="entry name" value="alpha-(1,3)-fucosyltransferase 9"/>
    <property type="match status" value="1"/>
</dbReference>
<dbReference type="UniPathway" id="UPA00378"/>
<dbReference type="OrthoDB" id="427096at2759"/>
<evidence type="ECO:0000256" key="17">
    <source>
        <dbReference type="ARBA" id="ARBA00046186"/>
    </source>
</evidence>
<evidence type="ECO:0000256" key="3">
    <source>
        <dbReference type="ARBA" id="ARBA00008919"/>
    </source>
</evidence>
<dbReference type="InterPro" id="IPR055270">
    <property type="entry name" value="Glyco_tran_10_C"/>
</dbReference>
<comment type="catalytic activity">
    <reaction evidence="13">
        <text>a beta-D-galactosyl-(1-&gt;4)-N-acetyl-beta-D-glucosaminyl derivative + GDP-beta-L-fucose = a beta-D-galactosyl-(1-&gt;4)-[alpha-L-fucosyl-(1-&gt;3)]-N-acetyl-beta-D-glucosaminyl derivative + GDP + H(+)</text>
        <dbReference type="Rhea" id="RHEA:14257"/>
        <dbReference type="ChEBI" id="CHEBI:15378"/>
        <dbReference type="ChEBI" id="CHEBI:57273"/>
        <dbReference type="ChEBI" id="CHEBI:58189"/>
        <dbReference type="ChEBI" id="CHEBI:133507"/>
        <dbReference type="ChEBI" id="CHEBI:137941"/>
        <dbReference type="EC" id="2.4.1.152"/>
    </reaction>
    <physiologicalReaction direction="left-to-right" evidence="13">
        <dbReference type="Rhea" id="RHEA:14258"/>
    </physiologicalReaction>
</comment>
<keyword evidence="4 18" id="KW-0328">Glycosyltransferase</keyword>
<evidence type="ECO:0000256" key="1">
    <source>
        <dbReference type="ARBA" id="ARBA00004323"/>
    </source>
</evidence>
<feature type="transmembrane region" description="Helical" evidence="18">
    <location>
        <begin position="43"/>
        <end position="59"/>
    </location>
</feature>
<evidence type="ECO:0000256" key="9">
    <source>
        <dbReference type="ARBA" id="ARBA00023034"/>
    </source>
</evidence>
<feature type="domain" description="Fucosyltransferase C-terminal" evidence="20">
    <location>
        <begin position="212"/>
        <end position="385"/>
    </location>
</feature>
<organism evidence="22 23">
    <name type="scientific">Chanos chanos</name>
    <name type="common">Milkfish</name>
    <name type="synonym">Mugil chanos</name>
    <dbReference type="NCBI Taxonomy" id="29144"/>
    <lineage>
        <taxon>Eukaryota</taxon>
        <taxon>Metazoa</taxon>
        <taxon>Chordata</taxon>
        <taxon>Craniata</taxon>
        <taxon>Vertebrata</taxon>
        <taxon>Euteleostomi</taxon>
        <taxon>Actinopterygii</taxon>
        <taxon>Neopterygii</taxon>
        <taxon>Teleostei</taxon>
        <taxon>Ostariophysi</taxon>
        <taxon>Gonorynchiformes</taxon>
        <taxon>Chanidae</taxon>
        <taxon>Chanos</taxon>
    </lineage>
</organism>
<evidence type="ECO:0000256" key="5">
    <source>
        <dbReference type="ARBA" id="ARBA00022679"/>
    </source>
</evidence>
<evidence type="ECO:0000313" key="22">
    <source>
        <dbReference type="Proteomes" id="UP000504632"/>
    </source>
</evidence>
<dbReference type="GO" id="GO:0032580">
    <property type="term" value="C:Golgi cisterna membrane"/>
    <property type="evidence" value="ECO:0007669"/>
    <property type="project" value="UniProtKB-SubCell"/>
</dbReference>
<evidence type="ECO:0000256" key="18">
    <source>
        <dbReference type="RuleBase" id="RU003832"/>
    </source>
</evidence>
<evidence type="ECO:0000256" key="13">
    <source>
        <dbReference type="ARBA" id="ARBA00029329"/>
    </source>
</evidence>
<feature type="domain" description="Fucosyltransferase N-terminal" evidence="21">
    <location>
        <begin position="83"/>
        <end position="189"/>
    </location>
</feature>
<sequence>MDISSTVLAKQTHRPPGRASRRHCEHQHKQCRVVAGRANYPRVFGLALGCLFLLLLLSLKNLPLLVLDMPSLTMTGTDTEPPPVTLLIWWLPFGNKYPMPDCASNYGIRGCTVTADRDAYAQADAVIIHNRELMSTWHELPEQPRPSRQKWIWMNFESPSHSGWLEEYDGVFNLTMSYRRGSDIFLPYGYLQPRHRNDPHETQHAGKLRFGRKRRLVAWIISNWNENQERVQFYRQLSRYLRVDIYGRSGWQLFNDSVIQTVAQYKFYLAFENSVHTDYITEKLWRNALLAGAVPVVLGPPRENYERFLPADAFIHVNDFRSPRRLAAYLKHLDRNPSLYSRYLAWRRDYTVHVTSFWTEHYCTACRAVQASQHQTKTVTHLALWYQA</sequence>
<dbReference type="RefSeq" id="XP_030632694.1">
    <property type="nucleotide sequence ID" value="XM_030776834.1"/>
</dbReference>
<comment type="catalytic activity">
    <reaction evidence="14">
        <text>an alpha-Neu5Ac-(2-&gt;3)-beta-D-Gal-(1-&gt;4)-beta-D-GlcNAc6S derivative + GDP-beta-L-fucose = an alpha-Neu5Ac-(2-&gt;3)-beta-D-Gal-(1-&gt;4)-[alpha-L-Fuc-(1-&gt;3)]-beta-D-GlcNAc6S derivative + GDP + H(+)</text>
        <dbReference type="Rhea" id="RHEA:62004"/>
        <dbReference type="ChEBI" id="CHEBI:15378"/>
        <dbReference type="ChEBI" id="CHEBI:57273"/>
        <dbReference type="ChEBI" id="CHEBI:58189"/>
        <dbReference type="ChEBI" id="CHEBI:145344"/>
        <dbReference type="ChEBI" id="CHEBI:145345"/>
    </reaction>
    <physiologicalReaction direction="left-to-right" evidence="14">
        <dbReference type="Rhea" id="RHEA:62005"/>
    </physiologicalReaction>
</comment>
<comment type="function">
    <text evidence="17">Catalyzes alpha(1-&gt;3) linkage of fucosyl moiety transferred from GDP-beta-L-fucose to N-acetyl glucosamine (GlcNAc) within type 2 lactosamine (LacNAc, Gal-beta(1-&gt;4)GlcNAc) glycan attached to N- or O-linked glycoproteins. Robustly fucosylates nonsialylated distal LacNAc unit of the polylactosamine chain to form Lewis X antigen (CD15), a glycan determinant known to mediate important cellular functions in development and immunity. Fucosylates with lower efficiency sialylated LacNAc acceptors to form sialyl Lewis X and 6-sulfo sialyl Lewis X determinants that serve as recognition epitopes for C-type lectins. Together with FUT7 contributes to SELE, SELL and SELP selectin ligand biosynthesis and selectin-dependent lymphocyte homing, leukocyte migration and blood leukocyte homeostasis. In a cell type specific manner, may also fucosylate the internal LacNAc unit of the polylactosamine chain to form VIM-2 antigen that serves as recognition epitope for SELE.</text>
</comment>
<evidence type="ECO:0000256" key="19">
    <source>
        <dbReference type="SAM" id="MobiDB-lite"/>
    </source>
</evidence>
<evidence type="ECO:0000256" key="15">
    <source>
        <dbReference type="ARBA" id="ARBA00036234"/>
    </source>
</evidence>
<gene>
    <name evidence="23" type="primary">LOC115814111</name>
</gene>
<dbReference type="Gene3D" id="3.40.50.11660">
    <property type="entry name" value="Glycosyl transferase family 10, C-terminal domain"/>
    <property type="match status" value="1"/>
</dbReference>
<evidence type="ECO:0000256" key="6">
    <source>
        <dbReference type="ARBA" id="ARBA00022692"/>
    </source>
</evidence>
<feature type="region of interest" description="Disordered" evidence="19">
    <location>
        <begin position="1"/>
        <end position="22"/>
    </location>
</feature>
<dbReference type="PANTHER" id="PTHR11929">
    <property type="entry name" value="ALPHA- 1,3 -FUCOSYLTRANSFERASE"/>
    <property type="match status" value="1"/>
</dbReference>
<dbReference type="Pfam" id="PF17039">
    <property type="entry name" value="Glyco_tran_10_N"/>
    <property type="match status" value="1"/>
</dbReference>
<keyword evidence="8 18" id="KW-1133">Transmembrane helix</keyword>
<evidence type="ECO:0000256" key="11">
    <source>
        <dbReference type="ARBA" id="ARBA00023180"/>
    </source>
</evidence>
<evidence type="ECO:0000256" key="14">
    <source>
        <dbReference type="ARBA" id="ARBA00035849"/>
    </source>
</evidence>
<keyword evidence="7" id="KW-0735">Signal-anchor</keyword>
<keyword evidence="9 18" id="KW-0333">Golgi apparatus</keyword>
<evidence type="ECO:0000313" key="23">
    <source>
        <dbReference type="RefSeq" id="XP_030632694.1"/>
    </source>
</evidence>
<dbReference type="SUPFAM" id="SSF53756">
    <property type="entry name" value="UDP-Glycosyltransferase/glycogen phosphorylase"/>
    <property type="match status" value="1"/>
</dbReference>
<dbReference type="EC" id="2.4.1.-" evidence="18"/>
<keyword evidence="6 18" id="KW-0812">Transmembrane</keyword>
<dbReference type="GO" id="GO:0000139">
    <property type="term" value="C:Golgi membrane"/>
    <property type="evidence" value="ECO:0007669"/>
    <property type="project" value="UniProtKB-SubCell"/>
</dbReference>
<evidence type="ECO:0000256" key="2">
    <source>
        <dbReference type="ARBA" id="ARBA00004922"/>
    </source>
</evidence>
<evidence type="ECO:0000259" key="20">
    <source>
        <dbReference type="Pfam" id="PF00852"/>
    </source>
</evidence>
<evidence type="ECO:0000256" key="8">
    <source>
        <dbReference type="ARBA" id="ARBA00022989"/>
    </source>
</evidence>
<dbReference type="InParanoid" id="A0A6J2VL73"/>
<comment type="pathway">
    <text evidence="2">Protein modification; protein glycosylation.</text>
</comment>
<protein>
    <recommendedName>
        <fullName evidence="18">Fucosyltransferase</fullName>
        <ecNumber evidence="18">2.4.1.-</ecNumber>
    </recommendedName>
</protein>
<evidence type="ECO:0000256" key="10">
    <source>
        <dbReference type="ARBA" id="ARBA00023136"/>
    </source>
</evidence>
<dbReference type="InterPro" id="IPR001503">
    <property type="entry name" value="Glyco_trans_10"/>
</dbReference>
<keyword evidence="11" id="KW-0325">Glycoprotein</keyword>
<feature type="compositionally biased region" description="Basic residues" evidence="19">
    <location>
        <begin position="11"/>
        <end position="22"/>
    </location>
</feature>
<dbReference type="Proteomes" id="UP000504632">
    <property type="component" value="Chromosome 6"/>
</dbReference>